<dbReference type="KEGG" id="cpas:Clopa_0160"/>
<evidence type="ECO:0000313" key="2">
    <source>
        <dbReference type="Proteomes" id="UP000013523"/>
    </source>
</evidence>
<dbReference type="InterPro" id="IPR045633">
    <property type="entry name" value="DUF6414"/>
</dbReference>
<dbReference type="OrthoDB" id="1891779at2"/>
<reference evidence="1 2" key="1">
    <citation type="submission" date="2012-01" db="EMBL/GenBank/DDBJ databases">
        <title>Complete sequence of chromosome of Clostridium pasteurianum BC1.</title>
        <authorList>
            <consortium name="US DOE Joint Genome Institute"/>
            <person name="Lucas S."/>
            <person name="Han J."/>
            <person name="Lapidus A."/>
            <person name="Cheng J.-F."/>
            <person name="Goodwin L."/>
            <person name="Pitluck S."/>
            <person name="Peters L."/>
            <person name="Mikhailova N."/>
            <person name="Teshima H."/>
            <person name="Detter J.C."/>
            <person name="Han C."/>
            <person name="Tapia R."/>
            <person name="Land M."/>
            <person name="Hauser L."/>
            <person name="Kyrpides N."/>
            <person name="Ivanova N."/>
            <person name="Pagani I."/>
            <person name="Dunn J."/>
            <person name="Taghavi S."/>
            <person name="Francis A."/>
            <person name="van der Lelie D."/>
            <person name="Woyke T."/>
        </authorList>
    </citation>
    <scope>NUCLEOTIDE SEQUENCE [LARGE SCALE GENOMIC DNA]</scope>
    <source>
        <strain evidence="1 2">BC1</strain>
    </source>
</reference>
<dbReference type="AlphaFoldDB" id="R4JWN0"/>
<name>R4JWN0_CLOPA</name>
<dbReference type="Proteomes" id="UP000013523">
    <property type="component" value="Chromosome"/>
</dbReference>
<dbReference type="PATRIC" id="fig|86416.3.peg.136"/>
<dbReference type="Pfam" id="PF19952">
    <property type="entry name" value="DUF6414"/>
    <property type="match status" value="1"/>
</dbReference>
<sequence length="283" mass="32703">MTENKAFIPLYLNNDMVNNLFTVVVQEFVESKSINTKEQISINYRGPISEFSQELFGKYVQGEVNVQILNEFSKQKTQVAISKDIEVFMNLRNLLSKNNLLKDISSNEMVNNIHENDFVTVKCRLIQNPIFYYVQNLINNMEIQNVFGNIKSVNSSKVDVISNLKTYMDSWKNKNCIRCVTTELCSPKSRFIVPVDPTYNISRFDYTGRCGVSIMGKVVNFIDNKNYNYMDLFGDNSLNFINENYFTDFMGLNNIENSIETFSNKFIVNEGNMIEILPIAIFV</sequence>
<dbReference type="EMBL" id="CP003261">
    <property type="protein sequence ID" value="AGK95237.1"/>
    <property type="molecule type" value="Genomic_DNA"/>
</dbReference>
<accession>R4JWN0</accession>
<protein>
    <submittedName>
        <fullName evidence="1">Uncharacterized protein</fullName>
    </submittedName>
</protein>
<dbReference type="STRING" id="86416.Clopa_0160"/>
<dbReference type="HOGENOM" id="CLU_992883_0_0_9"/>
<organism evidence="1 2">
    <name type="scientific">Clostridium pasteurianum BC1</name>
    <dbReference type="NCBI Taxonomy" id="86416"/>
    <lineage>
        <taxon>Bacteria</taxon>
        <taxon>Bacillati</taxon>
        <taxon>Bacillota</taxon>
        <taxon>Clostridia</taxon>
        <taxon>Eubacteriales</taxon>
        <taxon>Clostridiaceae</taxon>
        <taxon>Clostridium</taxon>
    </lineage>
</organism>
<dbReference type="RefSeq" id="WP_015613564.1">
    <property type="nucleotide sequence ID" value="NC_021182.1"/>
</dbReference>
<gene>
    <name evidence="1" type="ORF">Clopa_0160</name>
</gene>
<dbReference type="eggNOG" id="ENOG5030GE0">
    <property type="taxonomic scope" value="Bacteria"/>
</dbReference>
<proteinExistence type="predicted"/>
<keyword evidence="2" id="KW-1185">Reference proteome</keyword>
<evidence type="ECO:0000313" key="1">
    <source>
        <dbReference type="EMBL" id="AGK95237.1"/>
    </source>
</evidence>